<reference evidence="1" key="1">
    <citation type="submission" date="2002-03" db="EMBL/GenBank/DDBJ databases">
        <authorList>
            <person name="Stapleton M."/>
            <person name="Brokstein P."/>
            <person name="Hong L."/>
            <person name="Agbayani A."/>
            <person name="Carlson J."/>
            <person name="Champe M."/>
            <person name="Chavez C."/>
            <person name="Dorsett V."/>
            <person name="Dresnek D."/>
            <person name="Farfan D."/>
            <person name="Frise E."/>
            <person name="George R."/>
            <person name="Gonzalez M."/>
            <person name="Guarin H."/>
            <person name="Kronmiller B."/>
            <person name="Li P."/>
            <person name="Liao G."/>
            <person name="Miranda A."/>
            <person name="Mungall C.J."/>
            <person name="Nunoo J."/>
            <person name="Pacleb J."/>
            <person name="Paragas V."/>
            <person name="Park S."/>
            <person name="Patel S."/>
            <person name="Phouanenavong S."/>
            <person name="Wan K."/>
            <person name="Yu C."/>
            <person name="Lewis S.E."/>
            <person name="Rubin G.M."/>
            <person name="Celniker S."/>
        </authorList>
    </citation>
    <scope>NUCLEOTIDE SEQUENCE</scope>
    <source>
        <strain evidence="1">Berkeley</strain>
    </source>
</reference>
<accession>Q8SXE3</accession>
<evidence type="ECO:0000313" key="1">
    <source>
        <dbReference type="EMBL" id="AAL90424.1"/>
    </source>
</evidence>
<proteinExistence type="evidence at transcript level"/>
<dbReference type="EMBL" id="AY089686">
    <property type="protein sequence ID" value="AAL90424.1"/>
    <property type="molecule type" value="mRNA"/>
</dbReference>
<organism evidence="1">
    <name type="scientific">Drosophila melanogaster</name>
    <name type="common">Fruit fly</name>
    <dbReference type="NCBI Taxonomy" id="7227"/>
    <lineage>
        <taxon>Eukaryota</taxon>
        <taxon>Metazoa</taxon>
        <taxon>Ecdysozoa</taxon>
        <taxon>Arthropoda</taxon>
        <taxon>Hexapoda</taxon>
        <taxon>Insecta</taxon>
        <taxon>Pterygota</taxon>
        <taxon>Neoptera</taxon>
        <taxon>Endopterygota</taxon>
        <taxon>Diptera</taxon>
        <taxon>Brachycera</taxon>
        <taxon>Muscomorpha</taxon>
        <taxon>Ephydroidea</taxon>
        <taxon>Drosophilidae</taxon>
        <taxon>Drosophila</taxon>
        <taxon>Sophophora</taxon>
    </lineage>
</organism>
<sequence>MWAEWGGGGRDRGRRAEGVARCRGCKQKRIKNLTLCVPKGVDAGWWGRFPLLPSAVDANGIKISCLCIFSPLCHQRKRRAKRWKVAKGAPWYAMK</sequence>
<dbReference type="AlphaFoldDB" id="Q8SXE3"/>
<name>Q8SXE3_DROME</name>
<protein>
    <submittedName>
        <fullName evidence="1">RH62702p</fullName>
    </submittedName>
</protein>